<feature type="compositionally biased region" description="Polar residues" evidence="1">
    <location>
        <begin position="207"/>
        <end position="222"/>
    </location>
</feature>
<evidence type="ECO:0000256" key="1">
    <source>
        <dbReference type="SAM" id="MobiDB-lite"/>
    </source>
</evidence>
<dbReference type="Proteomes" id="UP000824540">
    <property type="component" value="Unassembled WGS sequence"/>
</dbReference>
<feature type="compositionally biased region" description="Low complexity" evidence="1">
    <location>
        <begin position="294"/>
        <end position="305"/>
    </location>
</feature>
<proteinExistence type="predicted"/>
<feature type="compositionally biased region" description="Basic and acidic residues" evidence="1">
    <location>
        <begin position="192"/>
        <end position="206"/>
    </location>
</feature>
<protein>
    <submittedName>
        <fullName evidence="2">Uncharacterized protein</fullName>
    </submittedName>
</protein>
<feature type="region of interest" description="Disordered" evidence="1">
    <location>
        <begin position="185"/>
        <end position="332"/>
    </location>
</feature>
<dbReference type="AlphaFoldDB" id="A0A8T2N3S8"/>
<dbReference type="EMBL" id="JAFBMS010000242">
    <property type="protein sequence ID" value="KAG9332332.1"/>
    <property type="molecule type" value="Genomic_DNA"/>
</dbReference>
<dbReference type="InterPro" id="IPR039889">
    <property type="entry name" value="CCD33"/>
</dbReference>
<feature type="compositionally biased region" description="Polar residues" evidence="1">
    <location>
        <begin position="310"/>
        <end position="325"/>
    </location>
</feature>
<gene>
    <name evidence="2" type="ORF">JZ751_015339</name>
</gene>
<dbReference type="PANTHER" id="PTHR21623">
    <property type="entry name" value="SPERIOLIN-BINDING FACTOR"/>
    <property type="match status" value="1"/>
</dbReference>
<evidence type="ECO:0000313" key="2">
    <source>
        <dbReference type="EMBL" id="KAG9332332.1"/>
    </source>
</evidence>
<keyword evidence="3" id="KW-1185">Reference proteome</keyword>
<accession>A0A8T2N3S8</accession>
<dbReference type="PANTHER" id="PTHR21623:SF2">
    <property type="entry name" value="COILED-COIL DOMAIN-CONTAINING PROTEIN 33"/>
    <property type="match status" value="1"/>
</dbReference>
<dbReference type="OrthoDB" id="8947010at2759"/>
<reference evidence="2" key="1">
    <citation type="thesis" date="2021" institute="BYU ScholarsArchive" country="Provo, UT, USA">
        <title>Applications of and Algorithms for Genome Assembly and Genomic Analyses with an Emphasis on Marine Teleosts.</title>
        <authorList>
            <person name="Pickett B.D."/>
        </authorList>
    </citation>
    <scope>NUCLEOTIDE SEQUENCE</scope>
    <source>
        <strain evidence="2">HI-2016</strain>
    </source>
</reference>
<name>A0A8T2N3S8_9TELE</name>
<organism evidence="2 3">
    <name type="scientific">Albula glossodonta</name>
    <name type="common">roundjaw bonefish</name>
    <dbReference type="NCBI Taxonomy" id="121402"/>
    <lineage>
        <taxon>Eukaryota</taxon>
        <taxon>Metazoa</taxon>
        <taxon>Chordata</taxon>
        <taxon>Craniata</taxon>
        <taxon>Vertebrata</taxon>
        <taxon>Euteleostomi</taxon>
        <taxon>Actinopterygii</taxon>
        <taxon>Neopterygii</taxon>
        <taxon>Teleostei</taxon>
        <taxon>Albuliformes</taxon>
        <taxon>Albulidae</taxon>
        <taxon>Albula</taxon>
    </lineage>
</organism>
<feature type="compositionally biased region" description="Basic and acidic residues" evidence="1">
    <location>
        <begin position="269"/>
        <end position="281"/>
    </location>
</feature>
<comment type="caution">
    <text evidence="2">The sequence shown here is derived from an EMBL/GenBank/DDBJ whole genome shotgun (WGS) entry which is preliminary data.</text>
</comment>
<dbReference type="GO" id="GO:0005777">
    <property type="term" value="C:peroxisome"/>
    <property type="evidence" value="ECO:0007669"/>
    <property type="project" value="TreeGrafter"/>
</dbReference>
<feature type="non-terminal residue" evidence="2">
    <location>
        <position position="332"/>
    </location>
</feature>
<sequence length="332" mass="36848">MQRGRLRVEEKELDFEFQVLNVQFNECGRYILTLTVENPLLEDSGVGVQLRVNNGEVLHTSGGSTEPIQQDGLDEVYTCQHSKFVFTLPKGFCKNDKNHDVRLRVEALRLVGEGPEGRTRAGEGFFAIFPRTDAPRINLYASQEEELYRYSGIMALLRVRRDKLTMHCGRLAYAVAFHQSRPALTPSLSLSHTDDVITSPREDDTSKQQTPRMPSPGSSSLLQVPPLILGSPRLPDHLTDPNGVSPRLQHPKITTRSPIPSPRPLPQHVKPEIEPDTRQDPSEGTVPSSPRTEAPPLALPSNSSPSPAPETQTRPFPKDMSSNGPQALPLKH</sequence>
<evidence type="ECO:0000313" key="3">
    <source>
        <dbReference type="Proteomes" id="UP000824540"/>
    </source>
</evidence>